<dbReference type="Proteomes" id="UP001414441">
    <property type="component" value="Unassembled WGS sequence"/>
</dbReference>
<dbReference type="PROSITE" id="PS00409">
    <property type="entry name" value="PROKAR_NTER_METHYL"/>
    <property type="match status" value="1"/>
</dbReference>
<protein>
    <submittedName>
        <fullName evidence="2">PilW family protein</fullName>
    </submittedName>
</protein>
<dbReference type="Pfam" id="PF16074">
    <property type="entry name" value="PilW"/>
    <property type="match status" value="1"/>
</dbReference>
<keyword evidence="3" id="KW-1185">Reference proteome</keyword>
<dbReference type="RefSeq" id="WP_347162516.1">
    <property type="nucleotide sequence ID" value="NZ_JBDLOB010000002.1"/>
</dbReference>
<organism evidence="2 3">
    <name type="scientific">Psychrobacter proteolyticus</name>
    <dbReference type="NCBI Taxonomy" id="147825"/>
    <lineage>
        <taxon>Bacteria</taxon>
        <taxon>Pseudomonadati</taxon>
        <taxon>Pseudomonadota</taxon>
        <taxon>Gammaproteobacteria</taxon>
        <taxon>Moraxellales</taxon>
        <taxon>Moraxellaceae</taxon>
        <taxon>Psychrobacter</taxon>
    </lineage>
</organism>
<name>A0ABV0D3A6_9GAMM</name>
<sequence length="330" mass="34946">MSDTNLKALKATSIIGHSKDSQYANRMAGFTLIELMISLVLGLLISAAVIQIYVINTRTVTIQQSASEVQDSSIFALQALEEHIRLANLGNPITSISSTSNHGGVVLTPTNLGTANTTLTTLLTNDSGSAGFTSVSNMANVASDQLTIQYKNITPSPLYDCQGAEIAAGSSDWVVERYFVRLATGTTASAGVQNLALACAAGRVSENGTVIDAFSGNGEVVVPAVDQFKVLLGSQIGINQLAYLAPSTYLKLTDKPSITTIKIGTIIRSTTPLISSTDQESFTVLGTSQNLKADTARRKFYRRSYESTVLLRNARLMTVTATSPKLAATP</sequence>
<keyword evidence="1" id="KW-0812">Transmembrane</keyword>
<reference evidence="2 3" key="1">
    <citation type="submission" date="2024-05" db="EMBL/GenBank/DDBJ databases">
        <title>Genome sequencing of Marine Estuary Bacteria, Pseudoalteromonas distincta strain FA, Psychrobacter proteolyticus strain EA, and Shewanella baltica strain CA.</title>
        <authorList>
            <person name="Dieffenbach S.A."/>
            <person name="Maclea K.S."/>
        </authorList>
    </citation>
    <scope>NUCLEOTIDE SEQUENCE [LARGE SCALE GENOMIC DNA]</scope>
    <source>
        <strain evidence="2 3">EA</strain>
    </source>
</reference>
<keyword evidence="1" id="KW-1133">Transmembrane helix</keyword>
<evidence type="ECO:0000313" key="2">
    <source>
        <dbReference type="EMBL" id="MEN8625157.1"/>
    </source>
</evidence>
<dbReference type="InterPro" id="IPR032092">
    <property type="entry name" value="PilW"/>
</dbReference>
<feature type="transmembrane region" description="Helical" evidence="1">
    <location>
        <begin position="32"/>
        <end position="54"/>
    </location>
</feature>
<proteinExistence type="predicted"/>
<dbReference type="InterPro" id="IPR012902">
    <property type="entry name" value="N_methyl_site"/>
</dbReference>
<comment type="caution">
    <text evidence="2">The sequence shown here is derived from an EMBL/GenBank/DDBJ whole genome shotgun (WGS) entry which is preliminary data.</text>
</comment>
<dbReference type="Pfam" id="PF07963">
    <property type="entry name" value="N_methyl"/>
    <property type="match status" value="1"/>
</dbReference>
<keyword evidence="1" id="KW-0472">Membrane</keyword>
<evidence type="ECO:0000313" key="3">
    <source>
        <dbReference type="Proteomes" id="UP001414441"/>
    </source>
</evidence>
<gene>
    <name evidence="2" type="ORF">ABFV72_03940</name>
</gene>
<evidence type="ECO:0000256" key="1">
    <source>
        <dbReference type="SAM" id="Phobius"/>
    </source>
</evidence>
<dbReference type="EMBL" id="JBDLOB010000002">
    <property type="protein sequence ID" value="MEN8625157.1"/>
    <property type="molecule type" value="Genomic_DNA"/>
</dbReference>
<dbReference type="NCBIfam" id="TIGR02532">
    <property type="entry name" value="IV_pilin_GFxxxE"/>
    <property type="match status" value="1"/>
</dbReference>
<accession>A0ABV0D3A6</accession>